<dbReference type="Gene3D" id="3.10.450.50">
    <property type="match status" value="2"/>
</dbReference>
<dbReference type="AlphaFoldDB" id="A0A4D9CN00"/>
<feature type="compositionally biased region" description="Low complexity" evidence="1">
    <location>
        <begin position="505"/>
        <end position="517"/>
    </location>
</feature>
<dbReference type="InterPro" id="IPR032710">
    <property type="entry name" value="NTF2-like_dom_sf"/>
</dbReference>
<keyword evidence="2" id="KW-0732">Signal</keyword>
<name>A0A4D9CN00_9STRA</name>
<organism evidence="3 4">
    <name type="scientific">Nannochloropsis salina CCMP1776</name>
    <dbReference type="NCBI Taxonomy" id="1027361"/>
    <lineage>
        <taxon>Eukaryota</taxon>
        <taxon>Sar</taxon>
        <taxon>Stramenopiles</taxon>
        <taxon>Ochrophyta</taxon>
        <taxon>Eustigmatophyceae</taxon>
        <taxon>Eustigmatales</taxon>
        <taxon>Monodopsidaceae</taxon>
        <taxon>Microchloropsis</taxon>
        <taxon>Microchloropsis salina</taxon>
    </lineage>
</organism>
<dbReference type="EMBL" id="SDOX01000166">
    <property type="protein sequence ID" value="TFJ80511.1"/>
    <property type="molecule type" value="Genomic_DNA"/>
</dbReference>
<gene>
    <name evidence="3" type="ORF">NSK_008252</name>
</gene>
<evidence type="ECO:0000313" key="4">
    <source>
        <dbReference type="Proteomes" id="UP000355283"/>
    </source>
</evidence>
<feature type="compositionally biased region" description="Low complexity" evidence="1">
    <location>
        <begin position="593"/>
        <end position="616"/>
    </location>
</feature>
<protein>
    <submittedName>
        <fullName evidence="3">Uncharacterized protein</fullName>
    </submittedName>
</protein>
<proteinExistence type="predicted"/>
<dbReference type="OrthoDB" id="49439at2759"/>
<evidence type="ECO:0000256" key="1">
    <source>
        <dbReference type="SAM" id="MobiDB-lite"/>
    </source>
</evidence>
<feature type="compositionally biased region" description="Pro residues" evidence="1">
    <location>
        <begin position="488"/>
        <end position="504"/>
    </location>
</feature>
<feature type="chain" id="PRO_5020026742" evidence="2">
    <location>
        <begin position="17"/>
        <end position="649"/>
    </location>
</feature>
<comment type="caution">
    <text evidence="3">The sequence shown here is derived from an EMBL/GenBank/DDBJ whole genome shotgun (WGS) entry which is preliminary data.</text>
</comment>
<feature type="compositionally biased region" description="Low complexity" evidence="1">
    <location>
        <begin position="448"/>
        <end position="472"/>
    </location>
</feature>
<dbReference type="Proteomes" id="UP000355283">
    <property type="component" value="Unassembled WGS sequence"/>
</dbReference>
<dbReference type="SUPFAM" id="SSF54427">
    <property type="entry name" value="NTF2-like"/>
    <property type="match status" value="1"/>
</dbReference>
<feature type="region of interest" description="Disordered" evidence="1">
    <location>
        <begin position="448"/>
        <end position="649"/>
    </location>
</feature>
<evidence type="ECO:0000313" key="3">
    <source>
        <dbReference type="EMBL" id="TFJ80511.1"/>
    </source>
</evidence>
<keyword evidence="4" id="KW-1185">Reference proteome</keyword>
<accession>A0A4D9CN00</accession>
<sequence length="649" mass="68361">MRTIFTVLGLFATARAFSLTSFVTPLIRLTQESSRSQNVLYASAGNGRAAVVQSPELSRIQVAKKWVQAGCGLEDPSLMADGFKFVDPLRGTQSKQAYLKNLERLDLQSAFPDLDLRAHDFRVDKEDASKVWYTTRVTGTHKFPLVLEKEEIAPTGIKMELPPESNCVVVKDGKVVRAVGGGIVLDRSVGNSAGLGGLYGVAAALGRPVSAFKHTPPQKVFQDFFRRTFKPSTAAPPVFSPLPEAVMIGLAKGLLASDFGAADPELLAKDFKFVGPLVGPLPRETFVKAFSSFNLRRAFPDIKNEAYDFRVDPYDPARVWFTVRSLGTFTGAFGEGRNSLPPNGNKYLSGPEGISVTFNSQGQCVKLTVGVLMDPDDGDTGGLGGVFGVLFAVGTPLPPFVTRPLPQHLRHWKNYLLDALTSPFTGTRAGEGPSADETPKPAVVAEALSKAPEPASKKAPVSSSPLKAKSLPTLATAKSPPSVGAGKPVPPPVLKKANPPPPPVMMSKPPSTPSPLKKPQDAPKSASNAAKSSSSTSNGKPFSLFGGGDKKPAASAALKKPIPPPTKVSKLPAKPDAKPAPLKAQKTPVPTSKKVAAGKPKAPKAGFSLFGGNDAGAKADGDKKPKIAPKPSIQSQASRPKVAGVAKKK</sequence>
<feature type="compositionally biased region" description="Low complexity" evidence="1">
    <location>
        <begin position="524"/>
        <end position="538"/>
    </location>
</feature>
<evidence type="ECO:0000256" key="2">
    <source>
        <dbReference type="SAM" id="SignalP"/>
    </source>
</evidence>
<reference evidence="3 4" key="1">
    <citation type="submission" date="2019-01" db="EMBL/GenBank/DDBJ databases">
        <title>Nuclear Genome Assembly of the Microalgal Biofuel strain Nannochloropsis salina CCMP1776.</title>
        <authorList>
            <person name="Hovde B."/>
        </authorList>
    </citation>
    <scope>NUCLEOTIDE SEQUENCE [LARGE SCALE GENOMIC DNA]</scope>
    <source>
        <strain evidence="3 4">CCMP1776</strain>
    </source>
</reference>
<feature type="compositionally biased region" description="Low complexity" evidence="1">
    <location>
        <begin position="570"/>
        <end position="584"/>
    </location>
</feature>
<feature type="signal peptide" evidence="2">
    <location>
        <begin position="1"/>
        <end position="16"/>
    </location>
</feature>